<feature type="compositionally biased region" description="Polar residues" evidence="6">
    <location>
        <begin position="504"/>
        <end position="523"/>
    </location>
</feature>
<reference evidence="9" key="1">
    <citation type="submission" date="2025-08" db="UniProtKB">
        <authorList>
            <consortium name="RefSeq"/>
        </authorList>
    </citation>
    <scope>IDENTIFICATION</scope>
</reference>
<keyword evidence="5" id="KW-0539">Nucleus</keyword>
<proteinExistence type="predicted"/>
<evidence type="ECO:0000256" key="1">
    <source>
        <dbReference type="ARBA" id="ARBA00004123"/>
    </source>
</evidence>
<name>A0AAJ6YPY2_9HYME</name>
<organism evidence="8 9">
    <name type="scientific">Ceratosolen solmsi marchali</name>
    <dbReference type="NCBI Taxonomy" id="326594"/>
    <lineage>
        <taxon>Eukaryota</taxon>
        <taxon>Metazoa</taxon>
        <taxon>Ecdysozoa</taxon>
        <taxon>Arthropoda</taxon>
        <taxon>Hexapoda</taxon>
        <taxon>Insecta</taxon>
        <taxon>Pterygota</taxon>
        <taxon>Neoptera</taxon>
        <taxon>Endopterygota</taxon>
        <taxon>Hymenoptera</taxon>
        <taxon>Apocrita</taxon>
        <taxon>Proctotrupomorpha</taxon>
        <taxon>Chalcidoidea</taxon>
        <taxon>Agaonidae</taxon>
        <taxon>Agaoninae</taxon>
        <taxon>Ceratosolen</taxon>
    </lineage>
</organism>
<gene>
    <name evidence="9" type="primary">LOC105365550</name>
</gene>
<keyword evidence="8" id="KW-1185">Reference proteome</keyword>
<accession>A0AAJ6YPY2</accession>
<dbReference type="KEGG" id="csol:105365550"/>
<feature type="compositionally biased region" description="Low complexity" evidence="6">
    <location>
        <begin position="543"/>
        <end position="554"/>
    </location>
</feature>
<dbReference type="InterPro" id="IPR052115">
    <property type="entry name" value="NEXT_complex_subunit_ZCCHC8"/>
</dbReference>
<evidence type="ECO:0000256" key="4">
    <source>
        <dbReference type="ARBA" id="ARBA00022833"/>
    </source>
</evidence>
<dbReference type="RefSeq" id="XP_011502047.1">
    <property type="nucleotide sequence ID" value="XM_011503745.1"/>
</dbReference>
<evidence type="ECO:0000256" key="3">
    <source>
        <dbReference type="ARBA" id="ARBA00022771"/>
    </source>
</evidence>
<evidence type="ECO:0000256" key="6">
    <source>
        <dbReference type="SAM" id="MobiDB-lite"/>
    </source>
</evidence>
<evidence type="ECO:0000259" key="7">
    <source>
        <dbReference type="SMART" id="SM00581"/>
    </source>
</evidence>
<dbReference type="GeneID" id="105365550"/>
<dbReference type="Pfam" id="PF04046">
    <property type="entry name" value="PSP"/>
    <property type="match status" value="1"/>
</dbReference>
<dbReference type="PANTHER" id="PTHR13316">
    <property type="entry name" value="ZINC FINGER, CCHC DOMAIN CONTAINING 8"/>
    <property type="match status" value="1"/>
</dbReference>
<dbReference type="GO" id="GO:0071013">
    <property type="term" value="C:catalytic step 2 spliceosome"/>
    <property type="evidence" value="ECO:0007669"/>
    <property type="project" value="TreeGrafter"/>
</dbReference>
<keyword evidence="3" id="KW-0863">Zinc-finger</keyword>
<keyword evidence="4" id="KW-0862">Zinc</keyword>
<feature type="region of interest" description="Disordered" evidence="6">
    <location>
        <begin position="504"/>
        <end position="556"/>
    </location>
</feature>
<feature type="compositionally biased region" description="Polar residues" evidence="6">
    <location>
        <begin position="148"/>
        <end position="158"/>
    </location>
</feature>
<dbReference type="GO" id="GO:0003723">
    <property type="term" value="F:RNA binding"/>
    <property type="evidence" value="ECO:0007669"/>
    <property type="project" value="TreeGrafter"/>
</dbReference>
<dbReference type="GO" id="GO:0008270">
    <property type="term" value="F:zinc ion binding"/>
    <property type="evidence" value="ECO:0007669"/>
    <property type="project" value="UniProtKB-KW"/>
</dbReference>
<dbReference type="Proteomes" id="UP000695007">
    <property type="component" value="Unplaced"/>
</dbReference>
<sequence>MSALISSASDEVIPLDDSTEDNNDSVYNLSTLDTTKVHFDGTLPPGVAPDGFVILNEVGDQEQLSTSNDYSKDPQPIFKIFFRDASAFQNYSEQIERFLKELILPKNINRNVKSTTEDLILQIFDSNDNVKHSSYNVSPKYSSKEKQSNNSLFTIDTNPKSRDDLDIPMYRKKFNKTLQKSQDEVNEIKEDCGPKRTCFNCLGNHNLRDCEEPRNYVAINKNRKSYNAKRGPLNVRYHLDENQRFEHFIPGQISLNLRKALGVKENELPRHIYRMRTLGYPPGWLEEARLQHSGLALFNSEGCAEAESDEEGEIICPGDKDKYDIKKIIDFPGFNVIAPYGTREECKQYWGSSMQERYSKAAMLSYLSNKKVDDGYVRKKLPNPANLKVRTDMNPGEMDIDEITETSVENVPVKDLFIPPLPKNDIIEVPPPPPPIPIAGAEDSDCQPCENISMDLNDERLDPPVRTSSPSLVDLENAKNQLLAELDGSQSNINDVVKEVNQPESLEASASNTNLSNTQLSEMESSKSEEFDSNKIEDVNNVTPKSSSRTPSTSGHQSILAIHLGTPILKSTSPYRRLPNSENFSKSISEVINFENLPDSTGKYDQMSELLQKVRTTISELHKEQ</sequence>
<dbReference type="InterPro" id="IPR006568">
    <property type="entry name" value="PSP_pro-rich"/>
</dbReference>
<dbReference type="SMART" id="SM00581">
    <property type="entry name" value="PSP"/>
    <property type="match status" value="1"/>
</dbReference>
<feature type="region of interest" description="Disordered" evidence="6">
    <location>
        <begin position="135"/>
        <end position="160"/>
    </location>
</feature>
<evidence type="ECO:0000256" key="5">
    <source>
        <dbReference type="ARBA" id="ARBA00023242"/>
    </source>
</evidence>
<dbReference type="AlphaFoldDB" id="A0AAJ6YPY2"/>
<evidence type="ECO:0000313" key="8">
    <source>
        <dbReference type="Proteomes" id="UP000695007"/>
    </source>
</evidence>
<evidence type="ECO:0000256" key="2">
    <source>
        <dbReference type="ARBA" id="ARBA00022723"/>
    </source>
</evidence>
<feature type="domain" description="PSP proline-rich" evidence="7">
    <location>
        <begin position="245"/>
        <end position="297"/>
    </location>
</feature>
<dbReference type="PANTHER" id="PTHR13316:SF0">
    <property type="entry name" value="ZINC FINGER CCHC DOMAIN-CONTAINING PROTEIN 8"/>
    <property type="match status" value="1"/>
</dbReference>
<feature type="region of interest" description="Disordered" evidence="6">
    <location>
        <begin position="428"/>
        <end position="472"/>
    </location>
</feature>
<comment type="subcellular location">
    <subcellularLocation>
        <location evidence="1">Nucleus</location>
    </subcellularLocation>
</comment>
<feature type="compositionally biased region" description="Basic and acidic residues" evidence="6">
    <location>
        <begin position="524"/>
        <end position="538"/>
    </location>
</feature>
<evidence type="ECO:0000313" key="9">
    <source>
        <dbReference type="RefSeq" id="XP_011502047.1"/>
    </source>
</evidence>
<protein>
    <submittedName>
        <fullName evidence="9">Zinc finger CCHC domain-containing protein 8 homolog isoform X1</fullName>
    </submittedName>
</protein>
<feature type="region of interest" description="Disordered" evidence="6">
    <location>
        <begin position="1"/>
        <end position="20"/>
    </location>
</feature>
<keyword evidence="2" id="KW-0479">Metal-binding</keyword>